<evidence type="ECO:0000313" key="2">
    <source>
        <dbReference type="EMBL" id="ETM38196.1"/>
    </source>
</evidence>
<reference evidence="2" key="2">
    <citation type="submission" date="2013-11" db="EMBL/GenBank/DDBJ databases">
        <title>The Genome Sequence of Phytophthora parasitica IAC_01/95.</title>
        <authorList>
            <consortium name="The Broad Institute Genomics Platform"/>
            <person name="Russ C."/>
            <person name="Tyler B."/>
            <person name="Panabieres F."/>
            <person name="Shan W."/>
            <person name="Tripathy S."/>
            <person name="Grunwald N."/>
            <person name="Machado M."/>
            <person name="Johnson C.S."/>
            <person name="Arredondo F."/>
            <person name="Hong C."/>
            <person name="Coffey M."/>
            <person name="Young S.K."/>
            <person name="Zeng Q."/>
            <person name="Gargeya S."/>
            <person name="Fitzgerald M."/>
            <person name="Abouelleil A."/>
            <person name="Alvarado L."/>
            <person name="Chapman S.B."/>
            <person name="Gainer-Dewar J."/>
            <person name="Goldberg J."/>
            <person name="Griggs A."/>
            <person name="Gujja S."/>
            <person name="Hansen M."/>
            <person name="Howarth C."/>
            <person name="Imamovic A."/>
            <person name="Ireland A."/>
            <person name="Larimer J."/>
            <person name="McCowan C."/>
            <person name="Murphy C."/>
            <person name="Pearson M."/>
            <person name="Poon T.W."/>
            <person name="Priest M."/>
            <person name="Roberts A."/>
            <person name="Saif S."/>
            <person name="Shea T."/>
            <person name="Sykes S."/>
            <person name="Wortman J."/>
            <person name="Nusbaum C."/>
            <person name="Birren B."/>
        </authorList>
    </citation>
    <scope>NUCLEOTIDE SEQUENCE [LARGE SCALE GENOMIC DNA]</scope>
    <source>
        <strain evidence="2">IAC_01/95</strain>
    </source>
</reference>
<reference evidence="1" key="1">
    <citation type="submission" date="2013-11" db="EMBL/GenBank/DDBJ databases">
        <title>The Genome Sequence of Phytophthora parasitica CJ05E6.</title>
        <authorList>
            <consortium name="The Broad Institute Genomics Platform"/>
            <person name="Russ C."/>
            <person name="Tyler B."/>
            <person name="Panabieres F."/>
            <person name="Shan W."/>
            <person name="Tripathy S."/>
            <person name="Grunwald N."/>
            <person name="Machado M."/>
            <person name="Johnson C.S."/>
            <person name="Arredondo F."/>
            <person name="Hong C."/>
            <person name="Coffey M."/>
            <person name="Young S.K."/>
            <person name="Zeng Q."/>
            <person name="Gargeya S."/>
            <person name="Fitzgerald M."/>
            <person name="Abouelleil A."/>
            <person name="Alvarado L."/>
            <person name="Chapman S.B."/>
            <person name="Gainer-Dewar J."/>
            <person name="Goldberg J."/>
            <person name="Griggs A."/>
            <person name="Gujja S."/>
            <person name="Hansen M."/>
            <person name="Howarth C."/>
            <person name="Imamovic A."/>
            <person name="Ireland A."/>
            <person name="Larimer J."/>
            <person name="McCowan C."/>
            <person name="Murphy C."/>
            <person name="Pearson M."/>
            <person name="Poon T.W."/>
            <person name="Priest M."/>
            <person name="Roberts A."/>
            <person name="Saif S."/>
            <person name="Shea T."/>
            <person name="Sykes S."/>
            <person name="Wortman J."/>
            <person name="Nusbaum C."/>
            <person name="Birren B."/>
        </authorList>
    </citation>
    <scope>NUCLEOTIDE SEQUENCE [LARGE SCALE GENOMIC DNA]</scope>
    <source>
        <strain evidence="1">CJ05E6</strain>
    </source>
</reference>
<gene>
    <name evidence="2" type="ORF">L914_15436</name>
    <name evidence="1" type="ORF">L916_15481</name>
</gene>
<organism evidence="1">
    <name type="scientific">Phytophthora nicotianae</name>
    <name type="common">Potato buckeye rot agent</name>
    <name type="synonym">Phytophthora parasitica</name>
    <dbReference type="NCBI Taxonomy" id="4792"/>
    <lineage>
        <taxon>Eukaryota</taxon>
        <taxon>Sar</taxon>
        <taxon>Stramenopiles</taxon>
        <taxon>Oomycota</taxon>
        <taxon>Peronosporomycetes</taxon>
        <taxon>Peronosporales</taxon>
        <taxon>Peronosporaceae</taxon>
        <taxon>Phytophthora</taxon>
    </lineage>
</organism>
<feature type="non-terminal residue" evidence="1">
    <location>
        <position position="1"/>
    </location>
</feature>
<name>W2IE67_PHYNI</name>
<dbReference type="Proteomes" id="UP000053864">
    <property type="component" value="Unassembled WGS sequence"/>
</dbReference>
<protein>
    <submittedName>
        <fullName evidence="1">Uncharacterized protein</fullName>
    </submittedName>
</protein>
<proteinExistence type="predicted"/>
<accession>W2IE67</accession>
<dbReference type="AlphaFoldDB" id="W2IE67"/>
<sequence length="103" mass="11497">DSVFVSGVYKWFRWLRYHSAYGVTSPEDEEEKEEDTAISQTPAVASLQSVHESQGCIELLSDAVCSSATAYSGAQTTAQAREYTHVGILQLDELQTFFRTKIK</sequence>
<dbReference type="EMBL" id="KI694930">
    <property type="protein sequence ID" value="ETM38196.1"/>
    <property type="molecule type" value="Genomic_DNA"/>
</dbReference>
<evidence type="ECO:0000313" key="1">
    <source>
        <dbReference type="EMBL" id="ETL31797.1"/>
    </source>
</evidence>
<dbReference type="EMBL" id="KI674980">
    <property type="protein sequence ID" value="ETL31797.1"/>
    <property type="molecule type" value="Genomic_DNA"/>
</dbReference>
<dbReference type="Proteomes" id="UP000054532">
    <property type="component" value="Unassembled WGS sequence"/>
</dbReference>